<keyword evidence="6" id="KW-1185">Reference proteome</keyword>
<keyword evidence="3" id="KW-0819">tRNA processing</keyword>
<dbReference type="OrthoDB" id="17948at2759"/>
<dbReference type="GO" id="GO:0008033">
    <property type="term" value="P:tRNA processing"/>
    <property type="evidence" value="ECO:0007669"/>
    <property type="project" value="UniProtKB-KW"/>
</dbReference>
<dbReference type="GO" id="GO:0003723">
    <property type="term" value="F:RNA binding"/>
    <property type="evidence" value="ECO:0007669"/>
    <property type="project" value="TreeGrafter"/>
</dbReference>
<evidence type="ECO:0000256" key="4">
    <source>
        <dbReference type="SAM" id="MobiDB-lite"/>
    </source>
</evidence>
<evidence type="ECO:0000313" key="5">
    <source>
        <dbReference type="EMBL" id="KAG8231206.1"/>
    </source>
</evidence>
<dbReference type="Gene3D" id="3.20.20.140">
    <property type="entry name" value="Metal-dependent hydrolases"/>
    <property type="match status" value="1"/>
</dbReference>
<name>A0A8K0KBP7_LADFU</name>
<reference evidence="5" key="1">
    <citation type="submission" date="2013-04" db="EMBL/GenBank/DDBJ databases">
        <authorList>
            <person name="Qu J."/>
            <person name="Murali S.C."/>
            <person name="Bandaranaike D."/>
            <person name="Bellair M."/>
            <person name="Blankenburg K."/>
            <person name="Chao H."/>
            <person name="Dinh H."/>
            <person name="Doddapaneni H."/>
            <person name="Downs B."/>
            <person name="Dugan-Rocha S."/>
            <person name="Elkadiri S."/>
            <person name="Gnanaolivu R.D."/>
            <person name="Hernandez B."/>
            <person name="Javaid M."/>
            <person name="Jayaseelan J.C."/>
            <person name="Lee S."/>
            <person name="Li M."/>
            <person name="Ming W."/>
            <person name="Munidasa M."/>
            <person name="Muniz J."/>
            <person name="Nguyen L."/>
            <person name="Ongeri F."/>
            <person name="Osuji N."/>
            <person name="Pu L.-L."/>
            <person name="Puazo M."/>
            <person name="Qu C."/>
            <person name="Quiroz J."/>
            <person name="Raj R."/>
            <person name="Weissenberger G."/>
            <person name="Xin Y."/>
            <person name="Zou X."/>
            <person name="Han Y."/>
            <person name="Richards S."/>
            <person name="Worley K."/>
            <person name="Muzny D."/>
            <person name="Gibbs R."/>
        </authorList>
    </citation>
    <scope>NUCLEOTIDE SEQUENCE</scope>
    <source>
        <strain evidence="5">Sampled in the wild</strain>
    </source>
</reference>
<comment type="similarity">
    <text evidence="2">Belongs to the eukaryotic/archaeal RNase P protein component 3 family.</text>
</comment>
<reference evidence="5" key="2">
    <citation type="submission" date="2017-10" db="EMBL/GenBank/DDBJ databases">
        <title>Ladona fulva Genome sequencing and assembly.</title>
        <authorList>
            <person name="Murali S."/>
            <person name="Richards S."/>
            <person name="Bandaranaike D."/>
            <person name="Bellair M."/>
            <person name="Blankenburg K."/>
            <person name="Chao H."/>
            <person name="Dinh H."/>
            <person name="Doddapaneni H."/>
            <person name="Dugan-Rocha S."/>
            <person name="Elkadiri S."/>
            <person name="Gnanaolivu R."/>
            <person name="Hernandez B."/>
            <person name="Skinner E."/>
            <person name="Javaid M."/>
            <person name="Lee S."/>
            <person name="Li M."/>
            <person name="Ming W."/>
            <person name="Munidasa M."/>
            <person name="Muniz J."/>
            <person name="Nguyen L."/>
            <person name="Hughes D."/>
            <person name="Osuji N."/>
            <person name="Pu L.-L."/>
            <person name="Puazo M."/>
            <person name="Qu C."/>
            <person name="Quiroz J."/>
            <person name="Raj R."/>
            <person name="Weissenberger G."/>
            <person name="Xin Y."/>
            <person name="Zou X."/>
            <person name="Han Y."/>
            <person name="Worley K."/>
            <person name="Muzny D."/>
            <person name="Gibbs R."/>
        </authorList>
    </citation>
    <scope>NUCLEOTIDE SEQUENCE</scope>
    <source>
        <strain evidence="5">Sampled in the wild</strain>
    </source>
</reference>
<feature type="compositionally biased region" description="Polar residues" evidence="4">
    <location>
        <begin position="133"/>
        <end position="142"/>
    </location>
</feature>
<feature type="compositionally biased region" description="Basic and acidic residues" evidence="4">
    <location>
        <begin position="97"/>
        <end position="127"/>
    </location>
</feature>
<evidence type="ECO:0000256" key="2">
    <source>
        <dbReference type="ARBA" id="ARBA00007331"/>
    </source>
</evidence>
<dbReference type="PANTHER" id="PTHR13031">
    <property type="entry name" value="RIBONUCLEASE P SUBUNIT P30"/>
    <property type="match status" value="1"/>
</dbReference>
<evidence type="ECO:0000256" key="1">
    <source>
        <dbReference type="ARBA" id="ARBA00004123"/>
    </source>
</evidence>
<dbReference type="AlphaFoldDB" id="A0A8K0KBP7"/>
<evidence type="ECO:0000313" key="6">
    <source>
        <dbReference type="Proteomes" id="UP000792457"/>
    </source>
</evidence>
<dbReference type="Pfam" id="PF01876">
    <property type="entry name" value="RNase_P_p30"/>
    <property type="match status" value="1"/>
</dbReference>
<dbReference type="SUPFAM" id="SSF89550">
    <property type="entry name" value="PHP domain-like"/>
    <property type="match status" value="1"/>
</dbReference>
<dbReference type="PANTHER" id="PTHR13031:SF0">
    <property type="entry name" value="RIBONUCLEASE P PROTEIN SUBUNIT P30"/>
    <property type="match status" value="1"/>
</dbReference>
<protein>
    <submittedName>
        <fullName evidence="5">Uncharacterized protein</fullName>
    </submittedName>
</protein>
<dbReference type="InterPro" id="IPR016195">
    <property type="entry name" value="Pol/histidinol_Pase-like"/>
</dbReference>
<dbReference type="InterPro" id="IPR002738">
    <property type="entry name" value="RNase_P_p30"/>
</dbReference>
<accession>A0A8K0KBP7</accession>
<feature type="compositionally biased region" description="Polar residues" evidence="4">
    <location>
        <begin position="87"/>
        <end position="96"/>
    </location>
</feature>
<feature type="region of interest" description="Disordered" evidence="4">
    <location>
        <begin position="70"/>
        <end position="142"/>
    </location>
</feature>
<proteinExistence type="inferred from homology"/>
<sequence>MTNHKSVFVTSNGAEPYDLRGPYDVMNLCLILGMNEEKAKEAISGVCRSLYIHSVGRRCGKAVVWVSKIPSGSDSSSMDEEMECSSTNNGKSTSESPSKRDKSKEESPYRDRNSSTKLEEKSLEFKSLKRPRSGTSDEGGSS</sequence>
<dbReference type="EMBL" id="KZ308543">
    <property type="protein sequence ID" value="KAG8231206.1"/>
    <property type="molecule type" value="Genomic_DNA"/>
</dbReference>
<comment type="subcellular location">
    <subcellularLocation>
        <location evidence="1">Nucleus</location>
    </subcellularLocation>
</comment>
<dbReference type="Proteomes" id="UP000792457">
    <property type="component" value="Unassembled WGS sequence"/>
</dbReference>
<gene>
    <name evidence="5" type="ORF">J437_LFUL010903</name>
</gene>
<comment type="caution">
    <text evidence="5">The sequence shown here is derived from an EMBL/GenBank/DDBJ whole genome shotgun (WGS) entry which is preliminary data.</text>
</comment>
<dbReference type="GO" id="GO:0005655">
    <property type="term" value="C:nucleolar ribonuclease P complex"/>
    <property type="evidence" value="ECO:0007669"/>
    <property type="project" value="TreeGrafter"/>
</dbReference>
<organism evidence="5 6">
    <name type="scientific">Ladona fulva</name>
    <name type="common">Scarce chaser dragonfly</name>
    <name type="synonym">Libellula fulva</name>
    <dbReference type="NCBI Taxonomy" id="123851"/>
    <lineage>
        <taxon>Eukaryota</taxon>
        <taxon>Metazoa</taxon>
        <taxon>Ecdysozoa</taxon>
        <taxon>Arthropoda</taxon>
        <taxon>Hexapoda</taxon>
        <taxon>Insecta</taxon>
        <taxon>Pterygota</taxon>
        <taxon>Palaeoptera</taxon>
        <taxon>Odonata</taxon>
        <taxon>Epiprocta</taxon>
        <taxon>Anisoptera</taxon>
        <taxon>Libelluloidea</taxon>
        <taxon>Libellulidae</taxon>
        <taxon>Ladona</taxon>
    </lineage>
</organism>
<evidence type="ECO:0000256" key="3">
    <source>
        <dbReference type="ARBA" id="ARBA00022694"/>
    </source>
</evidence>